<feature type="domain" description="Methyltransferase" evidence="1">
    <location>
        <begin position="130"/>
        <end position="281"/>
    </location>
</feature>
<dbReference type="AlphaFoldDB" id="A0A1E3QBI4"/>
<gene>
    <name evidence="2" type="ORF">LIPSTDRAFT_237022</name>
</gene>
<dbReference type="OrthoDB" id="10258156at2759"/>
<keyword evidence="3" id="KW-1185">Reference proteome</keyword>
<dbReference type="InterPro" id="IPR025714">
    <property type="entry name" value="Methyltranfer_dom"/>
</dbReference>
<organism evidence="2 3">
    <name type="scientific">Lipomyces starkeyi NRRL Y-11557</name>
    <dbReference type="NCBI Taxonomy" id="675824"/>
    <lineage>
        <taxon>Eukaryota</taxon>
        <taxon>Fungi</taxon>
        <taxon>Dikarya</taxon>
        <taxon>Ascomycota</taxon>
        <taxon>Saccharomycotina</taxon>
        <taxon>Lipomycetes</taxon>
        <taxon>Lipomycetales</taxon>
        <taxon>Lipomycetaceae</taxon>
        <taxon>Lipomyces</taxon>
    </lineage>
</organism>
<name>A0A1E3QBI4_LIPST</name>
<dbReference type="PANTHER" id="PTHR12496:SF0">
    <property type="entry name" value="METHYLTRANSFERASE DOMAIN-CONTAINING PROTEIN"/>
    <property type="match status" value="1"/>
</dbReference>
<evidence type="ECO:0000259" key="1">
    <source>
        <dbReference type="Pfam" id="PF13679"/>
    </source>
</evidence>
<dbReference type="InterPro" id="IPR052220">
    <property type="entry name" value="METTL25"/>
</dbReference>
<dbReference type="CDD" id="cd02440">
    <property type="entry name" value="AdoMet_MTases"/>
    <property type="match status" value="1"/>
</dbReference>
<dbReference type="STRING" id="675824.A0A1E3QBI4"/>
<evidence type="ECO:0000313" key="2">
    <source>
        <dbReference type="EMBL" id="ODQ75045.1"/>
    </source>
</evidence>
<dbReference type="InterPro" id="IPR029063">
    <property type="entry name" value="SAM-dependent_MTases_sf"/>
</dbReference>
<proteinExistence type="predicted"/>
<accession>A0A1E3QBI4</accession>
<dbReference type="Pfam" id="PF13679">
    <property type="entry name" value="Methyltransf_32"/>
    <property type="match status" value="1"/>
</dbReference>
<dbReference type="SUPFAM" id="SSF53335">
    <property type="entry name" value="S-adenosyl-L-methionine-dependent methyltransferases"/>
    <property type="match status" value="1"/>
</dbReference>
<reference evidence="2 3" key="1">
    <citation type="journal article" date="2016" name="Proc. Natl. Acad. Sci. U.S.A.">
        <title>Comparative genomics of biotechnologically important yeasts.</title>
        <authorList>
            <person name="Riley R."/>
            <person name="Haridas S."/>
            <person name="Wolfe K.H."/>
            <person name="Lopes M.R."/>
            <person name="Hittinger C.T."/>
            <person name="Goeker M."/>
            <person name="Salamov A.A."/>
            <person name="Wisecaver J.H."/>
            <person name="Long T.M."/>
            <person name="Calvey C.H."/>
            <person name="Aerts A.L."/>
            <person name="Barry K.W."/>
            <person name="Choi C."/>
            <person name="Clum A."/>
            <person name="Coughlan A.Y."/>
            <person name="Deshpande S."/>
            <person name="Douglass A.P."/>
            <person name="Hanson S.J."/>
            <person name="Klenk H.-P."/>
            <person name="LaButti K.M."/>
            <person name="Lapidus A."/>
            <person name="Lindquist E.A."/>
            <person name="Lipzen A.M."/>
            <person name="Meier-Kolthoff J.P."/>
            <person name="Ohm R.A."/>
            <person name="Otillar R.P."/>
            <person name="Pangilinan J.L."/>
            <person name="Peng Y."/>
            <person name="Rokas A."/>
            <person name="Rosa C.A."/>
            <person name="Scheuner C."/>
            <person name="Sibirny A.A."/>
            <person name="Slot J.C."/>
            <person name="Stielow J.B."/>
            <person name="Sun H."/>
            <person name="Kurtzman C.P."/>
            <person name="Blackwell M."/>
            <person name="Grigoriev I.V."/>
            <person name="Jeffries T.W."/>
        </authorList>
    </citation>
    <scope>NUCLEOTIDE SEQUENCE [LARGE SCALE GENOMIC DNA]</scope>
    <source>
        <strain evidence="2 3">NRRL Y-11557</strain>
    </source>
</reference>
<dbReference type="Proteomes" id="UP000094385">
    <property type="component" value="Unassembled WGS sequence"/>
</dbReference>
<sequence length="491" mass="55104">MPDSFPLPPRFSSVDEYLSSLAEFYLNPFVQSLAGGVHILNFFLTSPDLFEDTLPEQWVTFFDQVELDDVLDFLIFFKDNTSLQPPDSLSIFLSTVQSLSIKRNLPDEKLQSKPVPPLHSSALSVGMSPKKIHECQYLSSAISDVCSKVATPHVIDLGSGKGYLSRTLAHEYNCSVIAVETVESRTKGAARLDNLYDRKSGRKKNANTEMGAGPLIHIEKFVDSGDLTDIVEQAGLSGHKIVLAGLHTCGNLSHHALRSLVDTQEIYAVAVVGCCYNLMTEKDGGMFHVLWCWLPATDARRPTERDDVGYPMSRQLQSYSIPLPITARMLACQAPATWTRETREGFFTRHFYRALLQLIFNDRGLLGQSENRILIGSLRKQWYSSFQTYCRGACKRAAETYDAKFDLSCDNPFDISEDVAKEYHDRLISKKRRLCILWTLMACTVAPLTEALIHLDRYYFLKENGASEVHVSVVFDQGISARNLMVVGLKC</sequence>
<protein>
    <recommendedName>
        <fullName evidence="1">Methyltransferase domain-containing protein</fullName>
    </recommendedName>
</protein>
<dbReference type="EMBL" id="KV454291">
    <property type="protein sequence ID" value="ODQ75045.1"/>
    <property type="molecule type" value="Genomic_DNA"/>
</dbReference>
<dbReference type="PANTHER" id="PTHR12496">
    <property type="entry name" value="CGI-41 METHYLTRANSFERASE"/>
    <property type="match status" value="1"/>
</dbReference>
<evidence type="ECO:0000313" key="3">
    <source>
        <dbReference type="Proteomes" id="UP000094385"/>
    </source>
</evidence>